<organism evidence="3 4">
    <name type="scientific">Isosphaera pallida (strain ATCC 43644 / DSM 9630 / IS1B)</name>
    <dbReference type="NCBI Taxonomy" id="575540"/>
    <lineage>
        <taxon>Bacteria</taxon>
        <taxon>Pseudomonadati</taxon>
        <taxon>Planctomycetota</taxon>
        <taxon>Planctomycetia</taxon>
        <taxon>Isosphaerales</taxon>
        <taxon>Isosphaeraceae</taxon>
        <taxon>Isosphaera</taxon>
    </lineage>
</organism>
<evidence type="ECO:0000313" key="4">
    <source>
        <dbReference type="Proteomes" id="UP000008631"/>
    </source>
</evidence>
<dbReference type="AlphaFoldDB" id="E8R638"/>
<dbReference type="Proteomes" id="UP000008631">
    <property type="component" value="Chromosome"/>
</dbReference>
<reference key="1">
    <citation type="submission" date="2010-11" db="EMBL/GenBank/DDBJ databases">
        <title>The complete sequence of chromosome of Isophaera pallida ATCC 43644.</title>
        <authorList>
            <consortium name="US DOE Joint Genome Institute (JGI-PGF)"/>
            <person name="Lucas S."/>
            <person name="Copeland A."/>
            <person name="Lapidus A."/>
            <person name="Bruce D."/>
            <person name="Goodwin L."/>
            <person name="Pitluck S."/>
            <person name="Kyrpides N."/>
            <person name="Mavromatis K."/>
            <person name="Pagani I."/>
            <person name="Ivanova N."/>
            <person name="Saunders E."/>
            <person name="Brettin T."/>
            <person name="Detter J.C."/>
            <person name="Han C."/>
            <person name="Tapia R."/>
            <person name="Land M."/>
            <person name="Hauser L."/>
            <person name="Markowitz V."/>
            <person name="Cheng J.-F."/>
            <person name="Hugenholtz P."/>
            <person name="Woyke T."/>
            <person name="Wu D."/>
            <person name="Eisen J.A."/>
        </authorList>
    </citation>
    <scope>NUCLEOTIDE SEQUENCE</scope>
    <source>
        <strain>ATCC 43644</strain>
    </source>
</reference>
<dbReference type="NCBIfam" id="TIGR03177">
    <property type="entry name" value="pilus_cpaB"/>
    <property type="match status" value="1"/>
</dbReference>
<dbReference type="InParanoid" id="E8R638"/>
<evidence type="ECO:0000313" key="3">
    <source>
        <dbReference type="EMBL" id="ADV60733.1"/>
    </source>
</evidence>
<dbReference type="InterPro" id="IPR017592">
    <property type="entry name" value="Pilus_assmbl_Flp-typ_CpaB"/>
</dbReference>
<feature type="compositionally biased region" description="Low complexity" evidence="1">
    <location>
        <begin position="351"/>
        <end position="361"/>
    </location>
</feature>
<proteinExistence type="predicted"/>
<feature type="domain" description="Flp pilus assembly protein RcpC/CpaB" evidence="2">
    <location>
        <begin position="201"/>
        <end position="299"/>
    </location>
</feature>
<evidence type="ECO:0000256" key="1">
    <source>
        <dbReference type="SAM" id="MobiDB-lite"/>
    </source>
</evidence>
<sequence length="436" mass="46240">MSRGVLTLVLALVVGGAAMFLARSYLKTGPQPPKKYFVVVARQTITPGTSLNEIDEALSQTPNPFRYLDLREITPEELFAELKQPFPDLSAVGGGSQSASSAGETQNQPSAEGKQQAAPPAEGGNTPQSLASTGGKDTLTPEQRAELERRMRELPVFFDRAGLQRLADAKSPYWASQTIGKGEIITRDMLGDPATIPGVYTNVRPGYRGISIKVTPETGGGGHVLPGNYVDVGAVYTNQRTAKILLQNVKVLAVGEAIKPDPKKAAMNAQTVVLELKPEEANLLQVAVGQRGTLRLLIRGNKDDQLLSEDKLEVVYGESEAERLDLRQKLEDLDLKHNMFLAEKVDELKGGKPTTPTATVKAKAEPSARRNGVLVVTTPGKAQTVNAGGGGETNPGTVFSSVPGQAGTLNAATPNPGQFINPGPPPVNYGQPSGQP</sequence>
<feature type="region of interest" description="Disordered" evidence="1">
    <location>
        <begin position="382"/>
        <end position="436"/>
    </location>
</feature>
<accession>E8R638</accession>
<dbReference type="InterPro" id="IPR031571">
    <property type="entry name" value="RcpC_dom"/>
</dbReference>
<evidence type="ECO:0000259" key="2">
    <source>
        <dbReference type="Pfam" id="PF16976"/>
    </source>
</evidence>
<dbReference type="KEGG" id="ipa:Isop_0136"/>
<dbReference type="Pfam" id="PF16976">
    <property type="entry name" value="RcpC"/>
    <property type="match status" value="1"/>
</dbReference>
<dbReference type="RefSeq" id="WP_013563022.1">
    <property type="nucleotide sequence ID" value="NC_014962.1"/>
</dbReference>
<feature type="region of interest" description="Disordered" evidence="1">
    <location>
        <begin position="351"/>
        <end position="370"/>
    </location>
</feature>
<dbReference type="EMBL" id="CP002353">
    <property type="protein sequence ID" value="ADV60733.1"/>
    <property type="molecule type" value="Genomic_DNA"/>
</dbReference>
<protein>
    <submittedName>
        <fullName evidence="3">Flp pilus assembly protein CpaB</fullName>
    </submittedName>
</protein>
<feature type="compositionally biased region" description="Polar residues" evidence="1">
    <location>
        <begin position="394"/>
        <end position="418"/>
    </location>
</feature>
<dbReference type="eggNOG" id="COG3745">
    <property type="taxonomic scope" value="Bacteria"/>
</dbReference>
<reference evidence="3 4" key="2">
    <citation type="journal article" date="2011" name="Stand. Genomic Sci.">
        <title>Complete genome sequence of Isosphaera pallida type strain (IS1B).</title>
        <authorList>
            <consortium name="US DOE Joint Genome Institute (JGI-PGF)"/>
            <person name="Goker M."/>
            <person name="Cleland D."/>
            <person name="Saunders E."/>
            <person name="Lapidus A."/>
            <person name="Nolan M."/>
            <person name="Lucas S."/>
            <person name="Hammon N."/>
            <person name="Deshpande S."/>
            <person name="Cheng J.F."/>
            <person name="Tapia R."/>
            <person name="Han C."/>
            <person name="Goodwin L."/>
            <person name="Pitluck S."/>
            <person name="Liolios K."/>
            <person name="Pagani I."/>
            <person name="Ivanova N."/>
            <person name="Mavromatis K."/>
            <person name="Pati A."/>
            <person name="Chen A."/>
            <person name="Palaniappan K."/>
            <person name="Land M."/>
            <person name="Hauser L."/>
            <person name="Chang Y.J."/>
            <person name="Jeffries C.D."/>
            <person name="Detter J.C."/>
            <person name="Beck B."/>
            <person name="Woyke T."/>
            <person name="Bristow J."/>
            <person name="Eisen J.A."/>
            <person name="Markowitz V."/>
            <person name="Hugenholtz P."/>
            <person name="Kyrpides N.C."/>
            <person name="Klenk H.P."/>
        </authorList>
    </citation>
    <scope>NUCLEOTIDE SEQUENCE [LARGE SCALE GENOMIC DNA]</scope>
    <source>
        <strain evidence="4">ATCC 43644 / DSM 9630 / IS1B</strain>
    </source>
</reference>
<dbReference type="STRING" id="575540.Isop_0136"/>
<gene>
    <name evidence="3" type="ordered locus">Isop_0136</name>
</gene>
<feature type="region of interest" description="Disordered" evidence="1">
    <location>
        <begin position="90"/>
        <end position="140"/>
    </location>
</feature>
<name>E8R638_ISOPI</name>
<dbReference type="OrthoDB" id="163768at2"/>
<dbReference type="HOGENOM" id="CLU_628184_0_0_0"/>
<keyword evidence="4" id="KW-1185">Reference proteome</keyword>